<organism evidence="2 3">
    <name type="scientific">Candidatus Kaiserbacteria bacterium RIFCSPHIGHO2_02_FULL_50_50</name>
    <dbReference type="NCBI Taxonomy" id="1798492"/>
    <lineage>
        <taxon>Bacteria</taxon>
        <taxon>Candidatus Kaiseribacteriota</taxon>
    </lineage>
</organism>
<name>A0A1F6DD56_9BACT</name>
<protein>
    <recommendedName>
        <fullName evidence="1">Fibrobacter succinogenes major paralogous domain-containing protein</fullName>
    </recommendedName>
</protein>
<dbReference type="AlphaFoldDB" id="A0A1F6DD56"/>
<evidence type="ECO:0000313" key="2">
    <source>
        <dbReference type="EMBL" id="OGG59359.1"/>
    </source>
</evidence>
<feature type="domain" description="Fibrobacter succinogenes major paralogous" evidence="1">
    <location>
        <begin position="343"/>
        <end position="518"/>
    </location>
</feature>
<proteinExistence type="predicted"/>
<reference evidence="2 3" key="1">
    <citation type="journal article" date="2016" name="Nat. Commun.">
        <title>Thousands of microbial genomes shed light on interconnected biogeochemical processes in an aquifer system.</title>
        <authorList>
            <person name="Anantharaman K."/>
            <person name="Brown C.T."/>
            <person name="Hug L.A."/>
            <person name="Sharon I."/>
            <person name="Castelle C.J."/>
            <person name="Probst A.J."/>
            <person name="Thomas B.C."/>
            <person name="Singh A."/>
            <person name="Wilkins M.J."/>
            <person name="Karaoz U."/>
            <person name="Brodie E.L."/>
            <person name="Williams K.H."/>
            <person name="Hubbard S.S."/>
            <person name="Banfield J.F."/>
        </authorList>
    </citation>
    <scope>NUCLEOTIDE SEQUENCE [LARGE SCALE GENOMIC DNA]</scope>
</reference>
<dbReference type="InterPro" id="IPR011871">
    <property type="entry name" value="Fib_succ_major"/>
</dbReference>
<dbReference type="Proteomes" id="UP000178794">
    <property type="component" value="Unassembled WGS sequence"/>
</dbReference>
<dbReference type="STRING" id="1798492.A3C89_02545"/>
<dbReference type="NCBIfam" id="TIGR02145">
    <property type="entry name" value="Fib_succ_major"/>
    <property type="match status" value="1"/>
</dbReference>
<comment type="caution">
    <text evidence="2">The sequence shown here is derived from an EMBL/GenBank/DDBJ whole genome shotgun (WGS) entry which is preliminary data.</text>
</comment>
<evidence type="ECO:0000313" key="3">
    <source>
        <dbReference type="Proteomes" id="UP000178794"/>
    </source>
</evidence>
<accession>A0A1F6DD56</accession>
<dbReference type="EMBL" id="MFLF01000016">
    <property type="protein sequence ID" value="OGG59359.1"/>
    <property type="molecule type" value="Genomic_DNA"/>
</dbReference>
<gene>
    <name evidence="2" type="ORF">A3C89_02545</name>
</gene>
<evidence type="ECO:0000259" key="1">
    <source>
        <dbReference type="Pfam" id="PF09603"/>
    </source>
</evidence>
<dbReference type="Pfam" id="PF09603">
    <property type="entry name" value="Fib_succ_major"/>
    <property type="match status" value="1"/>
</dbReference>
<sequence length="519" mass="54841">MSKQYMFTALIALTFILIISLVLRYTGAADVSTSATITNTAPTVDTIRFATTAYGTDTLTSTGILPNVGTTKTIHINGTIHDNNGENDIASSTISLVFFRTTKTNTCTGDKNDCYRVTVCDTAYSDGDATQISYSCPVSIAFWIDATDTSSARSSDNWTASISVNDIAGATGNLTATAEVNSLLALTLPDAISYGTRALGELSSATSNVVTTITQHGNTRADLQISGVNMVCDGLGALPASAQKWSLLNVGYADNAAAELASSANTANRNIFIRTDDANELTANLYWNIAIPATGAKGSCVGSNTLALVAQTFSCGNDAVLYNGGPYNAEGTSRDQGGYYRTVQIGTQCWMRDNMNAGTMITGTPANNASVEKWCYSNSATNCNSDGALYHWNEAMGYSTTEGAQGICPSGWHMPTDAEYKTLEIFLGMTQVQADATGTRGTSQGTKLLEGGSALFDAILMGFRSPAAAFSEHGTRTLLWSSSRNGSDPWRRSLNAGVAEVTRATNQVAYGFSVRCMKN</sequence>